<evidence type="ECO:0000259" key="3">
    <source>
        <dbReference type="PROSITE" id="PS50157"/>
    </source>
</evidence>
<dbReference type="GO" id="GO:0008270">
    <property type="term" value="F:zinc ion binding"/>
    <property type="evidence" value="ECO:0007669"/>
    <property type="project" value="UniProtKB-KW"/>
</dbReference>
<dbReference type="Pfam" id="PF20722">
    <property type="entry name" value="DUF6830"/>
    <property type="match status" value="1"/>
</dbReference>
<feature type="compositionally biased region" description="Basic and acidic residues" evidence="2">
    <location>
        <begin position="705"/>
        <end position="716"/>
    </location>
</feature>
<protein>
    <recommendedName>
        <fullName evidence="3">C2H2-type domain-containing protein</fullName>
    </recommendedName>
</protein>
<dbReference type="PROSITE" id="PS50157">
    <property type="entry name" value="ZINC_FINGER_C2H2_2"/>
    <property type="match status" value="1"/>
</dbReference>
<evidence type="ECO:0000313" key="4">
    <source>
        <dbReference type="EMBL" id="KIM55001.1"/>
    </source>
</evidence>
<dbReference type="HOGENOM" id="CLU_006344_10_2_1"/>
<dbReference type="Pfam" id="PF18759">
    <property type="entry name" value="Plavaka"/>
    <property type="match status" value="1"/>
</dbReference>
<name>A0A0C3DFY5_9AGAM</name>
<dbReference type="OrthoDB" id="3232986at2759"/>
<organism evidence="4 5">
    <name type="scientific">Scleroderma citrinum Foug A</name>
    <dbReference type="NCBI Taxonomy" id="1036808"/>
    <lineage>
        <taxon>Eukaryota</taxon>
        <taxon>Fungi</taxon>
        <taxon>Dikarya</taxon>
        <taxon>Basidiomycota</taxon>
        <taxon>Agaricomycotina</taxon>
        <taxon>Agaricomycetes</taxon>
        <taxon>Agaricomycetidae</taxon>
        <taxon>Boletales</taxon>
        <taxon>Sclerodermatineae</taxon>
        <taxon>Sclerodermataceae</taxon>
        <taxon>Scleroderma</taxon>
    </lineage>
</organism>
<evidence type="ECO:0000256" key="1">
    <source>
        <dbReference type="PROSITE-ProRule" id="PRU00042"/>
    </source>
</evidence>
<evidence type="ECO:0000313" key="5">
    <source>
        <dbReference type="Proteomes" id="UP000053989"/>
    </source>
</evidence>
<dbReference type="InterPro" id="IPR041078">
    <property type="entry name" value="Plavaka"/>
</dbReference>
<keyword evidence="1" id="KW-0862">Zinc</keyword>
<dbReference type="InterPro" id="IPR013087">
    <property type="entry name" value="Znf_C2H2_type"/>
</dbReference>
<keyword evidence="5" id="KW-1185">Reference proteome</keyword>
<accession>A0A0C3DFY5</accession>
<dbReference type="EMBL" id="KN822143">
    <property type="protein sequence ID" value="KIM55001.1"/>
    <property type="molecule type" value="Genomic_DNA"/>
</dbReference>
<keyword evidence="1" id="KW-0863">Zinc-finger</keyword>
<dbReference type="InterPro" id="IPR049233">
    <property type="entry name" value="DUF6830"/>
</dbReference>
<proteinExistence type="predicted"/>
<evidence type="ECO:0000256" key="2">
    <source>
        <dbReference type="SAM" id="MobiDB-lite"/>
    </source>
</evidence>
<keyword evidence="1" id="KW-0479">Metal-binding</keyword>
<feature type="domain" description="C2H2-type" evidence="3">
    <location>
        <begin position="16"/>
        <end position="44"/>
    </location>
</feature>
<sequence length="819" mass="92238">MPRAKWIRLCRAQKLSFCPNCGKQFTNETQVLQHLNQPSTGCRSWMNESRHHRAAPTGQNGPVVEPRYQPDQTHDRFSEDKIVGDVRSQGGFGSEDYPFEDNPLFEDTSPFEDDPTPVVDNHPNVPSLYRGGTVFLDQFFSNEYVALHQENLYYPFASGVDWELASWLLRSHLSMAAIDEFLSLQLANWYLRLSSCPSHFNRQRNFAFTQKCYHLALTGNPALSALGSLQSGKPFSTIGTRSNVSSPYSVIPSSVHTSLSSCAKYGLRLCGLFGFMRIGLVSGNHAWSLQDQIPNGGTLLSVVLSSNKTNISIMTGNRMAHPLLLSLANIDSDIWSKGSLHSFVLLALLPVASFIHKKSRIHTLLSDWLVHESLDFVLHPLKIAAAVGVMMSDPVGNLRYCFTPLVTYISDTPEQSLLAGTGPKASPVSTATHKKFDDPFPHLSRTATRTLDDIRWACLAADPDDFEEFLKVVKRYFLNGMHKPFYRNWLLSDPLIFLTPEMLHHFHCLFWDHDVPWSPVGYRSFEEGISKLKQVMGHNHCAVQRYIMGVIMGAVPAKFLAAIRFLLNFRYLAQMHQFDDNSLAKLEAALRSFHDNKLAIITAGARWGSNGPINHWEIPKLELLQHVVSSIHNSGPIMQWMADITEHAHVTEIKQPARAGNNQDYYEQIVWHLDCRERCSQFNIATQFASIEQGEGGDDEDQEDGHEPDQEADHTIPSHQSVNYFEAANVIASGTVLSTVRSHRIFASSMTVFHLALKPSLQISIDEATQIYGLPDLQSVVTDHFFRTSYSAERRVVDPTTDKIQTWFKVGVQQPSYHD</sequence>
<feature type="compositionally biased region" description="Acidic residues" evidence="2">
    <location>
        <begin position="695"/>
        <end position="704"/>
    </location>
</feature>
<dbReference type="Proteomes" id="UP000053989">
    <property type="component" value="Unassembled WGS sequence"/>
</dbReference>
<feature type="region of interest" description="Disordered" evidence="2">
    <location>
        <begin position="693"/>
        <end position="717"/>
    </location>
</feature>
<dbReference type="InParanoid" id="A0A0C3DFY5"/>
<reference evidence="4 5" key="1">
    <citation type="submission" date="2014-04" db="EMBL/GenBank/DDBJ databases">
        <authorList>
            <consortium name="DOE Joint Genome Institute"/>
            <person name="Kuo A."/>
            <person name="Kohler A."/>
            <person name="Nagy L.G."/>
            <person name="Floudas D."/>
            <person name="Copeland A."/>
            <person name="Barry K.W."/>
            <person name="Cichocki N."/>
            <person name="Veneault-Fourrey C."/>
            <person name="LaButti K."/>
            <person name="Lindquist E.A."/>
            <person name="Lipzen A."/>
            <person name="Lundell T."/>
            <person name="Morin E."/>
            <person name="Murat C."/>
            <person name="Sun H."/>
            <person name="Tunlid A."/>
            <person name="Henrissat B."/>
            <person name="Grigoriev I.V."/>
            <person name="Hibbett D.S."/>
            <person name="Martin F."/>
            <person name="Nordberg H.P."/>
            <person name="Cantor M.N."/>
            <person name="Hua S.X."/>
        </authorList>
    </citation>
    <scope>NUCLEOTIDE SEQUENCE [LARGE SCALE GENOMIC DNA]</scope>
    <source>
        <strain evidence="4 5">Foug A</strain>
    </source>
</reference>
<dbReference type="AlphaFoldDB" id="A0A0C3DFY5"/>
<reference evidence="5" key="2">
    <citation type="submission" date="2015-01" db="EMBL/GenBank/DDBJ databases">
        <title>Evolutionary Origins and Diversification of the Mycorrhizal Mutualists.</title>
        <authorList>
            <consortium name="DOE Joint Genome Institute"/>
            <consortium name="Mycorrhizal Genomics Consortium"/>
            <person name="Kohler A."/>
            <person name="Kuo A."/>
            <person name="Nagy L.G."/>
            <person name="Floudas D."/>
            <person name="Copeland A."/>
            <person name="Barry K.W."/>
            <person name="Cichocki N."/>
            <person name="Veneault-Fourrey C."/>
            <person name="LaButti K."/>
            <person name="Lindquist E.A."/>
            <person name="Lipzen A."/>
            <person name="Lundell T."/>
            <person name="Morin E."/>
            <person name="Murat C."/>
            <person name="Riley R."/>
            <person name="Ohm R."/>
            <person name="Sun H."/>
            <person name="Tunlid A."/>
            <person name="Henrissat B."/>
            <person name="Grigoriev I.V."/>
            <person name="Hibbett D.S."/>
            <person name="Martin F."/>
        </authorList>
    </citation>
    <scope>NUCLEOTIDE SEQUENCE [LARGE SCALE GENOMIC DNA]</scope>
    <source>
        <strain evidence="5">Foug A</strain>
    </source>
</reference>
<gene>
    <name evidence="4" type="ORF">SCLCIDRAFT_30705</name>
</gene>